<name>A0A146F0B5_ASPKA</name>
<dbReference type="Proteomes" id="UP000075230">
    <property type="component" value="Unassembled WGS sequence"/>
</dbReference>
<gene>
    <name evidence="1" type="ORF">RIB2604_00602380</name>
</gene>
<dbReference type="AlphaFoldDB" id="A0A146F0B5"/>
<accession>A0A146F0B5</accession>
<organism evidence="1 2">
    <name type="scientific">Aspergillus kawachii</name>
    <name type="common">White koji mold</name>
    <name type="synonym">Aspergillus awamori var. kawachi</name>
    <dbReference type="NCBI Taxonomy" id="1069201"/>
    <lineage>
        <taxon>Eukaryota</taxon>
        <taxon>Fungi</taxon>
        <taxon>Dikarya</taxon>
        <taxon>Ascomycota</taxon>
        <taxon>Pezizomycotina</taxon>
        <taxon>Eurotiomycetes</taxon>
        <taxon>Eurotiomycetidae</taxon>
        <taxon>Eurotiales</taxon>
        <taxon>Aspergillaceae</taxon>
        <taxon>Aspergillus</taxon>
        <taxon>Aspergillus subgen. Circumdati</taxon>
    </lineage>
</organism>
<evidence type="ECO:0000313" key="2">
    <source>
        <dbReference type="Proteomes" id="UP000075230"/>
    </source>
</evidence>
<evidence type="ECO:0000313" key="1">
    <source>
        <dbReference type="EMBL" id="GAT19658.1"/>
    </source>
</evidence>
<reference evidence="1 2" key="1">
    <citation type="journal article" date="2016" name="DNA Res.">
        <title>Genome sequence of Aspergillus luchuensis NBRC 4314.</title>
        <authorList>
            <person name="Yamada O."/>
            <person name="Machida M."/>
            <person name="Hosoyama A."/>
            <person name="Goto M."/>
            <person name="Takahashi T."/>
            <person name="Futagami T."/>
            <person name="Yamagata Y."/>
            <person name="Takeuchi M."/>
            <person name="Kobayashi T."/>
            <person name="Koike H."/>
            <person name="Abe K."/>
            <person name="Asai K."/>
            <person name="Arita M."/>
            <person name="Fujita N."/>
            <person name="Fukuda K."/>
            <person name="Higa K."/>
            <person name="Horikawa H."/>
            <person name="Ishikawa T."/>
            <person name="Jinno K."/>
            <person name="Kato Y."/>
            <person name="Kirimura K."/>
            <person name="Mizutani O."/>
            <person name="Nakasone K."/>
            <person name="Sano M."/>
            <person name="Shiraishi Y."/>
            <person name="Tsukahara M."/>
            <person name="Gomi K."/>
        </authorList>
    </citation>
    <scope>NUCLEOTIDE SEQUENCE [LARGE SCALE GENOMIC DNA]</scope>
    <source>
        <strain evidence="1 2">RIB 2604</strain>
    </source>
</reference>
<proteinExistence type="predicted"/>
<dbReference type="EMBL" id="BCWF01000006">
    <property type="protein sequence ID" value="GAT19658.1"/>
    <property type="molecule type" value="Genomic_DNA"/>
</dbReference>
<comment type="caution">
    <text evidence="1">The sequence shown here is derived from an EMBL/GenBank/DDBJ whole genome shotgun (WGS) entry which is preliminary data.</text>
</comment>
<sequence>MAPAPPANLPLPERLKALAQTLQYVSHVPELTAGTDEVSPT</sequence>
<reference evidence="2" key="2">
    <citation type="submission" date="2016-02" db="EMBL/GenBank/DDBJ databases">
        <title>Genome sequencing of Aspergillus luchuensis NBRC 4314.</title>
        <authorList>
            <person name="Yamada O."/>
        </authorList>
    </citation>
    <scope>NUCLEOTIDE SEQUENCE [LARGE SCALE GENOMIC DNA]</scope>
    <source>
        <strain evidence="2">RIB 2604</strain>
    </source>
</reference>
<protein>
    <submittedName>
        <fullName evidence="1">Endoplasmic reticulum protein</fullName>
    </submittedName>
</protein>